<evidence type="ECO:0000313" key="3">
    <source>
        <dbReference type="Proteomes" id="UP000001060"/>
    </source>
</evidence>
<dbReference type="eggNOG" id="ENOG5032G1Z">
    <property type="taxonomic scope" value="Bacteria"/>
</dbReference>
<protein>
    <submittedName>
        <fullName evidence="2">Uncharacterized protein</fullName>
    </submittedName>
</protein>
<dbReference type="GeneID" id="40927005"/>
<keyword evidence="3" id="KW-1185">Reference proteome</keyword>
<proteinExistence type="predicted"/>
<dbReference type="KEGG" id="llo:LLO_2809"/>
<dbReference type="HOGENOM" id="CLU_421985_0_0_6"/>
<reference evidence="2 3" key="1">
    <citation type="journal article" date="2010" name="PLoS Genet.">
        <title>Analysis of the Legionella longbeachae genome and transcriptome uncovers unique strategies to cause Legionnaires' disease.</title>
        <authorList>
            <person name="Cazalet C."/>
            <person name="Gomez-Valero L."/>
            <person name="Rusniok C."/>
            <person name="Lomma M."/>
            <person name="Dervins-Ravault D."/>
            <person name="Newton H."/>
            <person name="Sansom F."/>
            <person name="Jarraud S."/>
            <person name="Zidane N."/>
            <person name="Ma L."/>
            <person name="Bouchier C."/>
            <person name="Etienne J."/>
            <person name="Hartland E."/>
            <person name="Buchrieser C."/>
        </authorList>
    </citation>
    <scope>NUCLEOTIDE SEQUENCE [LARGE SCALE GENOMIC DNA]</scope>
    <source>
        <strain evidence="2 3">NSW150</strain>
    </source>
</reference>
<dbReference type="RefSeq" id="WP_012979371.1">
    <property type="nucleotide sequence ID" value="NC_013861.1"/>
</dbReference>
<keyword evidence="1" id="KW-0175">Coiled coil</keyword>
<sequence length="649" mass="74644">MKDKTEITDRTDRTDHYLVKLCETIKNAQEKIKLEKDNEQLESVSAIIAQVEQTQDTAIQKRLISTAHIQAKNFQLVLIDLMIASFSKLSKSEEFENHPVQELKDNQQDVTPLLNKLWGNIQDSINTFSKTMDYFSTQFNEDVIFIKRLEEAKNSLENSDPDQEIELADFNDLINTYAIILEKKNGSFSAAKATDFSSGDNINQSNERKKNLTELTSELAEYSKQYVFQVNEIRALYQGFEEKIALVKSELDKQVLLSPYNSLLQQAEEVIGEREKEFMDEAPHSIEQVNIQIAITQNAQATLKQIHQKLNEFLESTLNPAIVSAERKRVEYSSSALQSTQNALMNFKKLLELCERDNQLKKPLKNYENDIETALKNTHSAIDELSTKKLTTEQIEAKCWETITSLNRTKQLLEGQISKINRFRETKASLEEQLNALEEELQTSPLVEMCRDNINALYQIKKRLQEEKDIYFGIPADIPNGIVGIKTKYNNLKNEYNLRSSSNEVIQLNQLLSAIDILQRSNNTPDWVKTLKSELEEIKLKYLASKINREQFKFHSAQAIATNVTDTEVRQLTNKHESATHFGNFFRALAEFIVAIGYSIKGQEKPLYRPQFFASHQEKEIAGKLNETYKLLNNIEDPENQLSKSMLNN</sequence>
<accession>D3HLC3</accession>
<name>D3HLC3_LEGLN</name>
<organism evidence="2 3">
    <name type="scientific">Legionella longbeachae serogroup 1 (strain NSW150)</name>
    <dbReference type="NCBI Taxonomy" id="661367"/>
    <lineage>
        <taxon>Bacteria</taxon>
        <taxon>Pseudomonadati</taxon>
        <taxon>Pseudomonadota</taxon>
        <taxon>Gammaproteobacteria</taxon>
        <taxon>Legionellales</taxon>
        <taxon>Legionellaceae</taxon>
        <taxon>Legionella</taxon>
    </lineage>
</organism>
<dbReference type="EMBL" id="FN650140">
    <property type="protein sequence ID" value="CBJ13242.1"/>
    <property type="molecule type" value="Genomic_DNA"/>
</dbReference>
<feature type="coiled-coil region" evidence="1">
    <location>
        <begin position="413"/>
        <end position="467"/>
    </location>
</feature>
<dbReference type="Proteomes" id="UP000001060">
    <property type="component" value="Chromosome"/>
</dbReference>
<evidence type="ECO:0000313" key="2">
    <source>
        <dbReference type="EMBL" id="CBJ13242.1"/>
    </source>
</evidence>
<gene>
    <name evidence="2" type="ordered locus">LLO_2809</name>
</gene>
<dbReference type="OrthoDB" id="5653797at2"/>
<feature type="coiled-coil region" evidence="1">
    <location>
        <begin position="18"/>
        <end position="54"/>
    </location>
</feature>
<dbReference type="AlphaFoldDB" id="D3HLC3"/>
<evidence type="ECO:0000256" key="1">
    <source>
        <dbReference type="SAM" id="Coils"/>
    </source>
</evidence>